<dbReference type="Pfam" id="PF10011">
    <property type="entry name" value="DUF2254"/>
    <property type="match status" value="1"/>
</dbReference>
<proteinExistence type="predicted"/>
<protein>
    <recommendedName>
        <fullName evidence="4">DUF2254 domain-containing protein</fullName>
    </recommendedName>
</protein>
<name>A0ABM8WKN9_9BURK</name>
<dbReference type="Proteomes" id="UP000721236">
    <property type="component" value="Unassembled WGS sequence"/>
</dbReference>
<evidence type="ECO:0008006" key="4">
    <source>
        <dbReference type="Google" id="ProtNLM"/>
    </source>
</evidence>
<evidence type="ECO:0000313" key="3">
    <source>
        <dbReference type="Proteomes" id="UP000721236"/>
    </source>
</evidence>
<reference evidence="2 3" key="1">
    <citation type="submission" date="2021-08" db="EMBL/GenBank/DDBJ databases">
        <authorList>
            <person name="Peeters C."/>
        </authorList>
    </citation>
    <scope>NUCLEOTIDE SEQUENCE [LARGE SCALE GENOMIC DNA]</scope>
    <source>
        <strain evidence="2 3">LMG 21510</strain>
    </source>
</reference>
<keyword evidence="1" id="KW-1133">Transmembrane helix</keyword>
<gene>
    <name evidence="2" type="ORF">LMG21510_00911</name>
</gene>
<feature type="transmembrane region" description="Helical" evidence="1">
    <location>
        <begin position="21"/>
        <end position="40"/>
    </location>
</feature>
<organism evidence="2 3">
    <name type="scientific">Cupriavidus respiraculi</name>
    <dbReference type="NCBI Taxonomy" id="195930"/>
    <lineage>
        <taxon>Bacteria</taxon>
        <taxon>Pseudomonadati</taxon>
        <taxon>Pseudomonadota</taxon>
        <taxon>Betaproteobacteria</taxon>
        <taxon>Burkholderiales</taxon>
        <taxon>Burkholderiaceae</taxon>
        <taxon>Cupriavidus</taxon>
    </lineage>
</organism>
<evidence type="ECO:0000256" key="1">
    <source>
        <dbReference type="SAM" id="Phobius"/>
    </source>
</evidence>
<feature type="transmembrane region" description="Helical" evidence="1">
    <location>
        <begin position="103"/>
        <end position="126"/>
    </location>
</feature>
<keyword evidence="1" id="KW-0812">Transmembrane</keyword>
<keyword evidence="3" id="KW-1185">Reference proteome</keyword>
<comment type="caution">
    <text evidence="2">The sequence shown here is derived from an EMBL/GenBank/DDBJ whole genome shotgun (WGS) entry which is preliminary data.</text>
</comment>
<keyword evidence="1" id="KW-0472">Membrane</keyword>
<accession>A0ABM8WKN9</accession>
<dbReference type="EMBL" id="CAJZAH010000001">
    <property type="protein sequence ID" value="CAG9167958.1"/>
    <property type="molecule type" value="Genomic_DNA"/>
</dbReference>
<feature type="transmembrane region" description="Helical" evidence="1">
    <location>
        <begin position="60"/>
        <end position="82"/>
    </location>
</feature>
<evidence type="ECO:0000313" key="2">
    <source>
        <dbReference type="EMBL" id="CAG9167958.1"/>
    </source>
</evidence>
<dbReference type="RefSeq" id="WP_224039935.1">
    <property type="nucleotide sequence ID" value="NZ_CAJZAH010000001.1"/>
</dbReference>
<feature type="transmembrane region" description="Helical" evidence="1">
    <location>
        <begin position="132"/>
        <end position="153"/>
    </location>
</feature>
<sequence>MSRFTWLLTELSTRLWIRASIYAVLAVITALISIYVRHYIPEDIPQKIGADAVDGILNILASSMLAVTIFSVSTMVAAYGAATNNATPRATRLLVEDKISHNALSTFIGAFIFSIVGIVALTTGAYGNTGRLVLFVVTILILCGIVVTLLRWIEYLSRLGRVNETIQRVEEAASAALRERLANPYLGGTPMLPGDKAPADTVPLTTDDIGYVQHIDMGLLSDVAGKRDLQVYIAAMPGKLVHPTQPLAFIGGACSDDDRARAVKAFIVGPERSFRQDPRYGMVVLSEIASRALSPAVNDPGTALHVVTVGLRVTMAWRRRHELASQEAPPHPRIHVPGLAVADLLEDFLGPIERDGAAHVEVGLVMQRALAAFAQSGDADLREAALRHASSALARAQGVLNETEMVALRAVAPAGR</sequence>
<dbReference type="InterPro" id="IPR018723">
    <property type="entry name" value="DUF2254_membrane"/>
</dbReference>